<sequence length="364" mass="38187">MSASHHRARVSEASDVDSADGSCRFADCPVKAAGPFSCSEEAARLIEACASAESREAPQRRRERIALAVFAVLVLAGFVMLTSYISNAGRGLNVAATSIDDMAGDMAGYDVLLFEGTVRQAPSSSRSDFEGAAERAEGTAPSALGASSERLEGASDAPASSDAADDGTVDDGVMTVDEARAIYEGKSASVIEVDPDSLRDYVSGRIVMKDGHSYGIFSLPPDMASEYAMPTTVTTKTTTTIGSSGAVDEKTTTRVKSAYDSVSELFAAIDPDSIDPALVERIQTVIDRFEAAKVDTVVAFTCDPTPFSAVEGVDAVITFKTRDRFSMSEVIGKTLYFDAPEEGSVGVLMVAPGNVASTKVLTEN</sequence>
<evidence type="ECO:0000313" key="4">
    <source>
        <dbReference type="Proteomes" id="UP000727506"/>
    </source>
</evidence>
<keyword evidence="2" id="KW-0812">Transmembrane</keyword>
<evidence type="ECO:0000256" key="1">
    <source>
        <dbReference type="SAM" id="MobiDB-lite"/>
    </source>
</evidence>
<keyword evidence="2" id="KW-0472">Membrane</keyword>
<dbReference type="EMBL" id="JAGZSV010000163">
    <property type="protein sequence ID" value="MBS6941344.1"/>
    <property type="molecule type" value="Genomic_DNA"/>
</dbReference>
<evidence type="ECO:0000256" key="2">
    <source>
        <dbReference type="SAM" id="Phobius"/>
    </source>
</evidence>
<protein>
    <submittedName>
        <fullName evidence="3">Uncharacterized protein</fullName>
    </submittedName>
</protein>
<organism evidence="3 4">
    <name type="scientific">Slackia piriformis</name>
    <dbReference type="NCBI Taxonomy" id="626934"/>
    <lineage>
        <taxon>Bacteria</taxon>
        <taxon>Bacillati</taxon>
        <taxon>Actinomycetota</taxon>
        <taxon>Coriobacteriia</taxon>
        <taxon>Eggerthellales</taxon>
        <taxon>Eggerthellaceae</taxon>
        <taxon>Slackia</taxon>
    </lineage>
</organism>
<accession>A0A943Z844</accession>
<proteinExistence type="predicted"/>
<evidence type="ECO:0000313" key="3">
    <source>
        <dbReference type="EMBL" id="MBS6941344.1"/>
    </source>
</evidence>
<feature type="transmembrane region" description="Helical" evidence="2">
    <location>
        <begin position="65"/>
        <end position="85"/>
    </location>
</feature>
<feature type="region of interest" description="Disordered" evidence="1">
    <location>
        <begin position="122"/>
        <end position="170"/>
    </location>
</feature>
<reference evidence="3" key="1">
    <citation type="submission" date="2021-02" db="EMBL/GenBank/DDBJ databases">
        <title>Infant gut strain persistence is associated with maternal origin, phylogeny, and functional potential including surface adhesion and iron acquisition.</title>
        <authorList>
            <person name="Lou Y.C."/>
        </authorList>
    </citation>
    <scope>NUCLEOTIDE SEQUENCE</scope>
    <source>
        <strain evidence="3">L2_039_000G1_dasL2_039_000G1_concoct_11</strain>
    </source>
</reference>
<keyword evidence="2" id="KW-1133">Transmembrane helix</keyword>
<dbReference type="Proteomes" id="UP000727506">
    <property type="component" value="Unassembled WGS sequence"/>
</dbReference>
<gene>
    <name evidence="3" type="ORF">KH142_07720</name>
</gene>
<dbReference type="AlphaFoldDB" id="A0A943Z844"/>
<feature type="compositionally biased region" description="Basic and acidic residues" evidence="1">
    <location>
        <begin position="127"/>
        <end position="137"/>
    </location>
</feature>
<comment type="caution">
    <text evidence="3">The sequence shown here is derived from an EMBL/GenBank/DDBJ whole genome shotgun (WGS) entry which is preliminary data.</text>
</comment>
<name>A0A943Z844_9ACTN</name>